<protein>
    <submittedName>
        <fullName evidence="2">Uncharacterized protein</fullName>
    </submittedName>
</protein>
<proteinExistence type="predicted"/>
<evidence type="ECO:0000313" key="2">
    <source>
        <dbReference type="EMBL" id="QDM46369.1"/>
    </source>
</evidence>
<gene>
    <name evidence="2" type="ORF">FLT43_25100</name>
</gene>
<accession>A0AAP9DZ92</accession>
<sequence length="78" mass="9011">MSKAKRQRRKIERSGGINPDIVRNTWTRKPHTQIVPNKKAEQRRMACRKGGGAVPYFSAASCSTRFRFRSIHSRLRNA</sequence>
<feature type="compositionally biased region" description="Basic residues" evidence="1">
    <location>
        <begin position="1"/>
        <end position="11"/>
    </location>
</feature>
<dbReference type="Proteomes" id="UP000315377">
    <property type="component" value="Chromosome"/>
</dbReference>
<evidence type="ECO:0000313" key="3">
    <source>
        <dbReference type="Proteomes" id="UP000315377"/>
    </source>
</evidence>
<evidence type="ECO:0000256" key="1">
    <source>
        <dbReference type="SAM" id="MobiDB-lite"/>
    </source>
</evidence>
<reference evidence="2 3" key="1">
    <citation type="submission" date="2019-07" db="EMBL/GenBank/DDBJ databases">
        <title>Paenibacillus thiaminolyticus NRRL B-4156.</title>
        <authorList>
            <person name="Hehnly C."/>
            <person name="Zhang L."/>
        </authorList>
    </citation>
    <scope>NUCLEOTIDE SEQUENCE [LARGE SCALE GENOMIC DNA]</scope>
    <source>
        <strain evidence="2 3">NRRL B-4156</strain>
    </source>
</reference>
<feature type="region of interest" description="Disordered" evidence="1">
    <location>
        <begin position="1"/>
        <end position="23"/>
    </location>
</feature>
<name>A0AAP9DZ92_PANTH</name>
<dbReference type="AlphaFoldDB" id="A0AAP9DZ92"/>
<dbReference type="EMBL" id="CP041405">
    <property type="protein sequence ID" value="QDM46369.1"/>
    <property type="molecule type" value="Genomic_DNA"/>
</dbReference>
<organism evidence="2 3">
    <name type="scientific">Paenibacillus thiaminolyticus</name>
    <name type="common">Bacillus thiaminolyticus</name>
    <dbReference type="NCBI Taxonomy" id="49283"/>
    <lineage>
        <taxon>Bacteria</taxon>
        <taxon>Bacillati</taxon>
        <taxon>Bacillota</taxon>
        <taxon>Bacilli</taxon>
        <taxon>Bacillales</taxon>
        <taxon>Paenibacillaceae</taxon>
        <taxon>Paenibacillus</taxon>
    </lineage>
</organism>